<dbReference type="AlphaFoldDB" id="A0A7N0U9Z5"/>
<keyword evidence="3" id="KW-1185">Reference proteome</keyword>
<evidence type="ECO:0000256" key="1">
    <source>
        <dbReference type="SAM" id="MobiDB-lite"/>
    </source>
</evidence>
<protein>
    <submittedName>
        <fullName evidence="2">Uncharacterized protein</fullName>
    </submittedName>
</protein>
<name>A0A7N0U9Z5_KALFE</name>
<evidence type="ECO:0000313" key="2">
    <source>
        <dbReference type="EnsemblPlants" id="Kaladp0058s0501.1.v1.1.CDS.1"/>
    </source>
</evidence>
<dbReference type="Gramene" id="Kaladp0058s0501.1.v1.1">
    <property type="protein sequence ID" value="Kaladp0058s0501.1.v1.1.CDS.1"/>
    <property type="gene ID" value="Kaladp0058s0501.v1.1"/>
</dbReference>
<evidence type="ECO:0000313" key="3">
    <source>
        <dbReference type="Proteomes" id="UP000594263"/>
    </source>
</evidence>
<proteinExistence type="predicted"/>
<reference evidence="2" key="1">
    <citation type="submission" date="2021-01" db="UniProtKB">
        <authorList>
            <consortium name="EnsemblPlants"/>
        </authorList>
    </citation>
    <scope>IDENTIFICATION</scope>
</reference>
<accession>A0A7N0U9Z5</accession>
<sequence>MMLELTRHSRIRKLLPINERVLVSVLHQRLHVDRLVRVIRRHLTAAQARRQSPNQTLEAPTFTRPQLAKSLQRPPLHQPESRSRIESQTRERCDKV</sequence>
<dbReference type="EnsemblPlants" id="Kaladp0058s0501.1.v1.1">
    <property type="protein sequence ID" value="Kaladp0058s0501.1.v1.1.CDS.1"/>
    <property type="gene ID" value="Kaladp0058s0501.v1.1"/>
</dbReference>
<feature type="compositionally biased region" description="Polar residues" evidence="1">
    <location>
        <begin position="49"/>
        <end position="58"/>
    </location>
</feature>
<organism evidence="2 3">
    <name type="scientific">Kalanchoe fedtschenkoi</name>
    <name type="common">Lavender scallops</name>
    <name type="synonym">South American air plant</name>
    <dbReference type="NCBI Taxonomy" id="63787"/>
    <lineage>
        <taxon>Eukaryota</taxon>
        <taxon>Viridiplantae</taxon>
        <taxon>Streptophyta</taxon>
        <taxon>Embryophyta</taxon>
        <taxon>Tracheophyta</taxon>
        <taxon>Spermatophyta</taxon>
        <taxon>Magnoliopsida</taxon>
        <taxon>eudicotyledons</taxon>
        <taxon>Gunneridae</taxon>
        <taxon>Pentapetalae</taxon>
        <taxon>Saxifragales</taxon>
        <taxon>Crassulaceae</taxon>
        <taxon>Kalanchoe</taxon>
    </lineage>
</organism>
<feature type="region of interest" description="Disordered" evidence="1">
    <location>
        <begin position="46"/>
        <end position="96"/>
    </location>
</feature>
<feature type="compositionally biased region" description="Basic and acidic residues" evidence="1">
    <location>
        <begin position="79"/>
        <end position="96"/>
    </location>
</feature>
<dbReference type="Proteomes" id="UP000594263">
    <property type="component" value="Unplaced"/>
</dbReference>